<accession>A0A2A9HFZ1</accession>
<evidence type="ECO:0000313" key="2">
    <source>
        <dbReference type="Proteomes" id="UP000223071"/>
    </source>
</evidence>
<gene>
    <name evidence="1" type="ORF">A9A59_1131</name>
</gene>
<proteinExistence type="predicted"/>
<evidence type="ECO:0000313" key="1">
    <source>
        <dbReference type="EMBL" id="PFG73925.1"/>
    </source>
</evidence>
<dbReference type="AlphaFoldDB" id="A0A2A9HFZ1"/>
<organism evidence="1 2">
    <name type="scientific">Tepidiforma thermophila (strain KCTC 52669 / CGMCC 1.13589 / G233)</name>
    <dbReference type="NCBI Taxonomy" id="2761530"/>
    <lineage>
        <taxon>Bacteria</taxon>
        <taxon>Bacillati</taxon>
        <taxon>Chloroflexota</taxon>
        <taxon>Tepidiformia</taxon>
        <taxon>Tepidiformales</taxon>
        <taxon>Tepidiformaceae</taxon>
        <taxon>Tepidiforma</taxon>
    </lineage>
</organism>
<sequence>MAGIFYDPRTRRLHAVTGHPEPGWTLVTHNLHAGVHHCRRIMSEWMSPDELWKVDWRIERHTFSA</sequence>
<keyword evidence="2" id="KW-1185">Reference proteome</keyword>
<comment type="caution">
    <text evidence="1">The sequence shown here is derived from an EMBL/GenBank/DDBJ whole genome shotgun (WGS) entry which is preliminary data.</text>
</comment>
<dbReference type="RefSeq" id="WP_098503352.1">
    <property type="nucleotide sequence ID" value="NZ_PDJQ01000001.1"/>
</dbReference>
<reference evidence="1 2" key="1">
    <citation type="submission" date="2017-09" db="EMBL/GenBank/DDBJ databases">
        <title>Sequencing the genomes of two abundant thermophiles in Great Basin hot springs: Thermocrinis jamiesonii and novel Chloroflexi Thermoflexus hugenholtzii.</title>
        <authorList>
            <person name="Hedlund B."/>
        </authorList>
    </citation>
    <scope>NUCLEOTIDE SEQUENCE [LARGE SCALE GENOMIC DNA]</scope>
    <source>
        <strain evidence="1 2">G233</strain>
    </source>
</reference>
<name>A0A2A9HFZ1_TEPT2</name>
<dbReference type="EMBL" id="PDJQ01000001">
    <property type="protein sequence ID" value="PFG73925.1"/>
    <property type="molecule type" value="Genomic_DNA"/>
</dbReference>
<protein>
    <submittedName>
        <fullName evidence="1">Uncharacterized protein</fullName>
    </submittedName>
</protein>
<dbReference type="Proteomes" id="UP000223071">
    <property type="component" value="Unassembled WGS sequence"/>
</dbReference>